<accession>A0ABQ7ZHN5</accession>
<evidence type="ECO:0000313" key="3">
    <source>
        <dbReference type="Proteomes" id="UP000824890"/>
    </source>
</evidence>
<feature type="compositionally biased region" description="Basic and acidic residues" evidence="1">
    <location>
        <begin position="508"/>
        <end position="532"/>
    </location>
</feature>
<feature type="region of interest" description="Disordered" evidence="1">
    <location>
        <begin position="138"/>
        <end position="337"/>
    </location>
</feature>
<feature type="compositionally biased region" description="Basic and acidic residues" evidence="1">
    <location>
        <begin position="570"/>
        <end position="579"/>
    </location>
</feature>
<sequence>MKGLKRKRPSTGGGVSSRTRGRKAVSNGNEPVREESNPVRGTTVVSLSLDTESEGMSDVSSKKKIWWKELYESDVATRKFTKTEDKEKVTIVEGSSSNSGLESMLKGGEERIVKAMEEGFSGINLTVVTKLEAMNWTMDKREKNQRVLKKKAKKIEDRLTSIESKGNEDEENRQWNDFDYGRDHGKDREMAEAEKDKEKAETWKKNSEKGEEDEENSGKDEEDEENSEKGEEEEEQEPEKDKENSDSVEKGEENVEESDEEDSLLRLQERVRVQAEEFWRTIDDESGAEKEAEKEAEEEGEKEGEKEVQEEKEAEKEESKGTPTSTGVIIITPHGRTKAAAARKAIQTEIAELAEKEAEVEAIQTEQEAIQTEIAELAEKEAEVEAIQTEQEAIQTAIVEKEAEVTEKDAEVAEKEDQDVDEEEEKAEESDKNPNVDQDMEEEEEKAEESEDNPVESPSEKQTELAEKSVEVEVKTKRKPRVNVIAVPYGIPRAERLAKMRAEAEKKKAKAERLAKMRAEAEKKKVKADGAPKKKGRPKKTDVTLKPCTPLPEKRKGEPSRWMQSPFTEGKTDELEVPKKKLKTKT</sequence>
<gene>
    <name evidence="2" type="ORF">HID58_067131</name>
</gene>
<evidence type="ECO:0000313" key="2">
    <source>
        <dbReference type="EMBL" id="KAH0879737.1"/>
    </source>
</evidence>
<feature type="region of interest" description="Disordered" evidence="1">
    <location>
        <begin position="508"/>
        <end position="586"/>
    </location>
</feature>
<feature type="compositionally biased region" description="Polar residues" evidence="1">
    <location>
        <begin position="39"/>
        <end position="50"/>
    </location>
</feature>
<reference evidence="2 3" key="1">
    <citation type="submission" date="2021-05" db="EMBL/GenBank/DDBJ databases">
        <title>Genome Assembly of Synthetic Allotetraploid Brassica napus Reveals Homoeologous Exchanges between Subgenomes.</title>
        <authorList>
            <person name="Davis J.T."/>
        </authorList>
    </citation>
    <scope>NUCLEOTIDE SEQUENCE [LARGE SCALE GENOMIC DNA]</scope>
    <source>
        <strain evidence="3">cv. Da-Ae</strain>
        <tissue evidence="2">Seedling</tissue>
    </source>
</reference>
<feature type="compositionally biased region" description="Basic and acidic residues" evidence="1">
    <location>
        <begin position="458"/>
        <end position="475"/>
    </location>
</feature>
<feature type="compositionally biased region" description="Acidic residues" evidence="1">
    <location>
        <begin position="438"/>
        <end position="454"/>
    </location>
</feature>
<feature type="compositionally biased region" description="Basic and acidic residues" evidence="1">
    <location>
        <begin position="263"/>
        <end position="293"/>
    </location>
</feature>
<feature type="compositionally biased region" description="Acidic residues" evidence="1">
    <location>
        <begin position="416"/>
        <end position="428"/>
    </location>
</feature>
<feature type="compositionally biased region" description="Basic and acidic residues" evidence="1">
    <location>
        <begin position="399"/>
        <end position="415"/>
    </location>
</feature>
<organism evidence="2 3">
    <name type="scientific">Brassica napus</name>
    <name type="common">Rape</name>
    <dbReference type="NCBI Taxonomy" id="3708"/>
    <lineage>
        <taxon>Eukaryota</taxon>
        <taxon>Viridiplantae</taxon>
        <taxon>Streptophyta</taxon>
        <taxon>Embryophyta</taxon>
        <taxon>Tracheophyta</taxon>
        <taxon>Spermatophyta</taxon>
        <taxon>Magnoliopsida</taxon>
        <taxon>eudicotyledons</taxon>
        <taxon>Gunneridae</taxon>
        <taxon>Pentapetalae</taxon>
        <taxon>rosids</taxon>
        <taxon>malvids</taxon>
        <taxon>Brassicales</taxon>
        <taxon>Brassicaceae</taxon>
        <taxon>Brassiceae</taxon>
        <taxon>Brassica</taxon>
    </lineage>
</organism>
<feature type="region of interest" description="Disordered" evidence="1">
    <location>
        <begin position="398"/>
        <end position="478"/>
    </location>
</feature>
<proteinExistence type="predicted"/>
<protein>
    <submittedName>
        <fullName evidence="2">Uncharacterized protein</fullName>
    </submittedName>
</protein>
<dbReference type="Proteomes" id="UP000824890">
    <property type="component" value="Unassembled WGS sequence"/>
</dbReference>
<feature type="region of interest" description="Disordered" evidence="1">
    <location>
        <begin position="1"/>
        <end position="53"/>
    </location>
</feature>
<keyword evidence="3" id="KW-1185">Reference proteome</keyword>
<dbReference type="EMBL" id="JAGKQM010000015">
    <property type="protein sequence ID" value="KAH0879737.1"/>
    <property type="molecule type" value="Genomic_DNA"/>
</dbReference>
<feature type="compositionally biased region" description="Acidic residues" evidence="1">
    <location>
        <begin position="210"/>
        <end position="238"/>
    </location>
</feature>
<feature type="compositionally biased region" description="Basic and acidic residues" evidence="1">
    <location>
        <begin position="303"/>
        <end position="320"/>
    </location>
</feature>
<feature type="compositionally biased region" description="Basic and acidic residues" evidence="1">
    <location>
        <begin position="239"/>
        <end position="253"/>
    </location>
</feature>
<feature type="compositionally biased region" description="Basic and acidic residues" evidence="1">
    <location>
        <begin position="172"/>
        <end position="209"/>
    </location>
</feature>
<name>A0ABQ7ZHN5_BRANA</name>
<comment type="caution">
    <text evidence="2">The sequence shown here is derived from an EMBL/GenBank/DDBJ whole genome shotgun (WGS) entry which is preliminary data.</text>
</comment>
<evidence type="ECO:0000256" key="1">
    <source>
        <dbReference type="SAM" id="MobiDB-lite"/>
    </source>
</evidence>